<gene>
    <name evidence="2" type="ORF">PoB_003040900</name>
</gene>
<evidence type="ECO:0000259" key="1">
    <source>
        <dbReference type="Pfam" id="PF13843"/>
    </source>
</evidence>
<proteinExistence type="predicted"/>
<protein>
    <submittedName>
        <fullName evidence="2">PiggyBac transposable element-derived protein 4</fullName>
    </submittedName>
</protein>
<reference evidence="2 3" key="1">
    <citation type="journal article" date="2021" name="Elife">
        <title>Chloroplast acquisition without the gene transfer in kleptoplastic sea slugs, Plakobranchus ocellatus.</title>
        <authorList>
            <person name="Maeda T."/>
            <person name="Takahashi S."/>
            <person name="Yoshida T."/>
            <person name="Shimamura S."/>
            <person name="Takaki Y."/>
            <person name="Nagai Y."/>
            <person name="Toyoda A."/>
            <person name="Suzuki Y."/>
            <person name="Arimoto A."/>
            <person name="Ishii H."/>
            <person name="Satoh N."/>
            <person name="Nishiyama T."/>
            <person name="Hasebe M."/>
            <person name="Maruyama T."/>
            <person name="Minagawa J."/>
            <person name="Obokata J."/>
            <person name="Shigenobu S."/>
        </authorList>
    </citation>
    <scope>NUCLEOTIDE SEQUENCE [LARGE SCALE GENOMIC DNA]</scope>
</reference>
<evidence type="ECO:0000313" key="2">
    <source>
        <dbReference type="EMBL" id="GFO03904.1"/>
    </source>
</evidence>
<dbReference type="Pfam" id="PF13843">
    <property type="entry name" value="DDE_Tnp_1_7"/>
    <property type="match status" value="1"/>
</dbReference>
<organism evidence="2 3">
    <name type="scientific">Plakobranchus ocellatus</name>
    <dbReference type="NCBI Taxonomy" id="259542"/>
    <lineage>
        <taxon>Eukaryota</taxon>
        <taxon>Metazoa</taxon>
        <taxon>Spiralia</taxon>
        <taxon>Lophotrochozoa</taxon>
        <taxon>Mollusca</taxon>
        <taxon>Gastropoda</taxon>
        <taxon>Heterobranchia</taxon>
        <taxon>Euthyneura</taxon>
        <taxon>Panpulmonata</taxon>
        <taxon>Sacoglossa</taxon>
        <taxon>Placobranchoidea</taxon>
        <taxon>Plakobranchidae</taxon>
        <taxon>Plakobranchus</taxon>
    </lineage>
</organism>
<sequence length="77" mass="9199">MEDTMPMDYLRLMVTEEMVLSMVTETNRYATQTVEHNEQSPYSRFHQWTEIALEEMWAFLDLIISAGLIVIDYLKDY</sequence>
<name>A0AAV4A8F4_9GAST</name>
<evidence type="ECO:0000313" key="3">
    <source>
        <dbReference type="Proteomes" id="UP000735302"/>
    </source>
</evidence>
<keyword evidence="3" id="KW-1185">Reference proteome</keyword>
<dbReference type="Proteomes" id="UP000735302">
    <property type="component" value="Unassembled WGS sequence"/>
</dbReference>
<accession>A0AAV4A8F4</accession>
<feature type="domain" description="PiggyBac transposable element-derived protein" evidence="1">
    <location>
        <begin position="6"/>
        <end position="77"/>
    </location>
</feature>
<comment type="caution">
    <text evidence="2">The sequence shown here is derived from an EMBL/GenBank/DDBJ whole genome shotgun (WGS) entry which is preliminary data.</text>
</comment>
<dbReference type="InterPro" id="IPR029526">
    <property type="entry name" value="PGBD"/>
</dbReference>
<dbReference type="AlphaFoldDB" id="A0AAV4A8F4"/>
<dbReference type="EMBL" id="BLXT01003731">
    <property type="protein sequence ID" value="GFO03904.1"/>
    <property type="molecule type" value="Genomic_DNA"/>
</dbReference>